<evidence type="ECO:0000313" key="2">
    <source>
        <dbReference type="Proteomes" id="UP001062846"/>
    </source>
</evidence>
<proteinExistence type="predicted"/>
<reference evidence="1" key="1">
    <citation type="submission" date="2022-02" db="EMBL/GenBank/DDBJ databases">
        <title>Plant Genome Project.</title>
        <authorList>
            <person name="Zhang R.-G."/>
        </authorList>
    </citation>
    <scope>NUCLEOTIDE SEQUENCE</scope>
    <source>
        <strain evidence="1">AT1</strain>
    </source>
</reference>
<name>A0ACC0NF24_RHOML</name>
<organism evidence="1 2">
    <name type="scientific">Rhododendron molle</name>
    <name type="common">Chinese azalea</name>
    <name type="synonym">Azalea mollis</name>
    <dbReference type="NCBI Taxonomy" id="49168"/>
    <lineage>
        <taxon>Eukaryota</taxon>
        <taxon>Viridiplantae</taxon>
        <taxon>Streptophyta</taxon>
        <taxon>Embryophyta</taxon>
        <taxon>Tracheophyta</taxon>
        <taxon>Spermatophyta</taxon>
        <taxon>Magnoliopsida</taxon>
        <taxon>eudicotyledons</taxon>
        <taxon>Gunneridae</taxon>
        <taxon>Pentapetalae</taxon>
        <taxon>asterids</taxon>
        <taxon>Ericales</taxon>
        <taxon>Ericaceae</taxon>
        <taxon>Ericoideae</taxon>
        <taxon>Rhodoreae</taxon>
        <taxon>Rhododendron</taxon>
    </lineage>
</organism>
<comment type="caution">
    <text evidence="1">The sequence shown here is derived from an EMBL/GenBank/DDBJ whole genome shotgun (WGS) entry which is preliminary data.</text>
</comment>
<accession>A0ACC0NF24</accession>
<evidence type="ECO:0000313" key="1">
    <source>
        <dbReference type="EMBL" id="KAI8551932.1"/>
    </source>
</evidence>
<keyword evidence="2" id="KW-1185">Reference proteome</keyword>
<dbReference type="Proteomes" id="UP001062846">
    <property type="component" value="Chromosome 6"/>
</dbReference>
<gene>
    <name evidence="1" type="ORF">RHMOL_Rhmol06G0225600</name>
</gene>
<protein>
    <submittedName>
        <fullName evidence="1">Uncharacterized protein</fullName>
    </submittedName>
</protein>
<dbReference type="EMBL" id="CM046393">
    <property type="protein sequence ID" value="KAI8551932.1"/>
    <property type="molecule type" value="Genomic_DNA"/>
</dbReference>
<sequence>MGSLHDQDLLQNPLLQSEETPPPPPPPPTLLSDRSSDNHKEVSDELEMALSNADLPFWQRIRPAIWIELKLLRQLAAPAVFVYMVNYVLSMSTRIFSGHLGNLDLAAASLGNSGIQSFAYGLMLGMGSAVETLCGQAYGIKKYQMLGIYLQRSTILLTATGFLVTLIYAFSKPILILLGQSTEIASMAAIYVYGLIPQIFAYAVNFPIQKFLQAQSIINPSAYISAATLVMHLVLSWVVVFKLGLGLLGASLMLSFSWWVIVISQVLYIVLSDKCKYTWSGFTVQAFSGLPGFFKLSVASAVMLCLETWYYQVMVLIAGLLENPEVALDSLSICMTISGFVTMISFGFNAAASVRVSNELGAGHPKSAAFSVVVVTIVSFITSAVSASIVMVFRNVISYAFTEGEAVANAVSDLCPLLVVTLLLNGIQPVLSGVAVGCGWQAFVAYVNVGCYYMIGVPLGVLLGFYFKMEAKGLWAGMIGGTVMQTLILIWVTFRTNWTKEVEEARKRLDKWEDKKELVLVPILSDVTEGTEPVLVT</sequence>